<feature type="domain" description="J" evidence="8">
    <location>
        <begin position="13"/>
        <end position="78"/>
    </location>
</feature>
<feature type="transmembrane region" description="Helical" evidence="7">
    <location>
        <begin position="301"/>
        <end position="322"/>
    </location>
</feature>
<feature type="compositionally biased region" description="Basic and acidic residues" evidence="6">
    <location>
        <begin position="345"/>
        <end position="354"/>
    </location>
</feature>
<dbReference type="SMART" id="SM00271">
    <property type="entry name" value="DnaJ"/>
    <property type="match status" value="1"/>
</dbReference>
<feature type="transmembrane region" description="Helical" evidence="7">
    <location>
        <begin position="190"/>
        <end position="210"/>
    </location>
</feature>
<feature type="region of interest" description="Disordered" evidence="6">
    <location>
        <begin position="430"/>
        <end position="449"/>
    </location>
</feature>
<keyword evidence="7" id="KW-0812">Transmembrane</keyword>
<sequence>MAVGGPKKVASMVYYDLMGLEADATPEQIKKAYRRKALQLHPDKRGNTPESQEEFTRMKQAYDVLSDLQKREVYDRVGEDGIKLMEDFGSMSPEELSILIFRSMGAFGAGGKCALIFVVSLLFAFFLLIPIFWCLRADSTISWNWAVVCIPLWIVDAIYYCCLGCVYASSGVEDVNPDEKAKEKPALYKLYAFLKALLLLVLQIFLALKLNGDVQWTLIQALIPYFAYEGLNFLEGVAGGILGYGMLTKNSEGAGVTHTEDIKKQRTAFVIAVARKLILNLARIAQAVLLGLKVDHDARDVSWWIVFIPVWLYIAFFVSFPVRKYYRTKTKVPKSQSASPRRQHTHDDYTRESISEDDDEAVSKFPLLDALCTILVIGALTSPFFILSARLEHGSFSSIFVLLPWLVVVGLIFCFICCAISCVGFRDPEDGGTPEQGAEEGAEKASVAEEGATVRTDYVSVHMD</sequence>
<evidence type="ECO:0000256" key="6">
    <source>
        <dbReference type="SAM" id="MobiDB-lite"/>
    </source>
</evidence>
<dbReference type="Gene3D" id="1.10.287.110">
    <property type="entry name" value="DnaJ domain"/>
    <property type="match status" value="1"/>
</dbReference>
<name>A0AAV0UWK2_HYABA</name>
<dbReference type="PANTHER" id="PTHR44027:SF7">
    <property type="entry name" value="DNAJ HOMOLOG SUBFAMILY C MEMBER 5 HOMOLOG"/>
    <property type="match status" value="1"/>
</dbReference>
<feature type="transmembrane region" description="Helical" evidence="7">
    <location>
        <begin position="222"/>
        <end position="247"/>
    </location>
</feature>
<keyword evidence="3" id="KW-0564">Palmitate</keyword>
<comment type="subcellular location">
    <subcellularLocation>
        <location evidence="1">Membrane</location>
        <topology evidence="1">Lipid-anchor</topology>
    </subcellularLocation>
</comment>
<proteinExistence type="predicted"/>
<dbReference type="SUPFAM" id="SSF46565">
    <property type="entry name" value="Chaperone J-domain"/>
    <property type="match status" value="1"/>
</dbReference>
<evidence type="ECO:0000259" key="8">
    <source>
        <dbReference type="PROSITE" id="PS50076"/>
    </source>
</evidence>
<dbReference type="InterPro" id="IPR051434">
    <property type="entry name" value="DnaJ_C_subfamily_member5"/>
</dbReference>
<evidence type="ECO:0000256" key="3">
    <source>
        <dbReference type="ARBA" id="ARBA00023139"/>
    </source>
</evidence>
<feature type="transmembrane region" description="Helical" evidence="7">
    <location>
        <begin position="399"/>
        <end position="425"/>
    </location>
</feature>
<keyword evidence="2 7" id="KW-0472">Membrane</keyword>
<evidence type="ECO:0000256" key="1">
    <source>
        <dbReference type="ARBA" id="ARBA00004635"/>
    </source>
</evidence>
<keyword evidence="10" id="KW-1185">Reference proteome</keyword>
<dbReference type="PROSITE" id="PS00636">
    <property type="entry name" value="DNAJ_1"/>
    <property type="match status" value="1"/>
</dbReference>
<feature type="transmembrane region" description="Helical" evidence="7">
    <location>
        <begin position="367"/>
        <end position="387"/>
    </location>
</feature>
<evidence type="ECO:0000256" key="7">
    <source>
        <dbReference type="SAM" id="Phobius"/>
    </source>
</evidence>
<dbReference type="InterPro" id="IPR018253">
    <property type="entry name" value="DnaJ_domain_CS"/>
</dbReference>
<dbReference type="Proteomes" id="UP001162031">
    <property type="component" value="Unassembled WGS sequence"/>
</dbReference>
<dbReference type="CDD" id="cd06257">
    <property type="entry name" value="DnaJ"/>
    <property type="match status" value="1"/>
</dbReference>
<protein>
    <recommendedName>
        <fullName evidence="8">J domain-containing protein</fullName>
    </recommendedName>
</protein>
<keyword evidence="7" id="KW-1133">Transmembrane helix</keyword>
<keyword evidence="5" id="KW-0449">Lipoprotein</keyword>
<evidence type="ECO:0000256" key="2">
    <source>
        <dbReference type="ARBA" id="ARBA00023136"/>
    </source>
</evidence>
<evidence type="ECO:0000256" key="5">
    <source>
        <dbReference type="ARBA" id="ARBA00023288"/>
    </source>
</evidence>
<feature type="transmembrane region" description="Helical" evidence="7">
    <location>
        <begin position="268"/>
        <end position="289"/>
    </location>
</feature>
<dbReference type="PRINTS" id="PR00625">
    <property type="entry name" value="JDOMAIN"/>
</dbReference>
<organism evidence="9 10">
    <name type="scientific">Hyaloperonospora brassicae</name>
    <name type="common">Brassica downy mildew</name>
    <name type="synonym">Peronospora brassicae</name>
    <dbReference type="NCBI Taxonomy" id="162125"/>
    <lineage>
        <taxon>Eukaryota</taxon>
        <taxon>Sar</taxon>
        <taxon>Stramenopiles</taxon>
        <taxon>Oomycota</taxon>
        <taxon>Peronosporomycetes</taxon>
        <taxon>Peronosporales</taxon>
        <taxon>Peronosporaceae</taxon>
        <taxon>Hyaloperonospora</taxon>
    </lineage>
</organism>
<dbReference type="PANTHER" id="PTHR44027">
    <property type="entry name" value="DNAJ HOMOLOG SUBFAMILY C MEMBER 5 HOMOLOG"/>
    <property type="match status" value="1"/>
</dbReference>
<dbReference type="EMBL" id="CANTFL010001448">
    <property type="protein sequence ID" value="CAI5741239.1"/>
    <property type="molecule type" value="Genomic_DNA"/>
</dbReference>
<dbReference type="InterPro" id="IPR019396">
    <property type="entry name" value="TM_Fragile-X-F-assoc"/>
</dbReference>
<feature type="transmembrane region" description="Helical" evidence="7">
    <location>
        <begin position="145"/>
        <end position="169"/>
    </location>
</feature>
<dbReference type="Pfam" id="PF10269">
    <property type="entry name" value="Tmemb_185A"/>
    <property type="match status" value="2"/>
</dbReference>
<feature type="region of interest" description="Disordered" evidence="6">
    <location>
        <begin position="336"/>
        <end position="355"/>
    </location>
</feature>
<dbReference type="AlphaFoldDB" id="A0AAV0UWK2"/>
<dbReference type="InterPro" id="IPR001623">
    <property type="entry name" value="DnaJ_domain"/>
</dbReference>
<reference evidence="9" key="1">
    <citation type="submission" date="2022-12" db="EMBL/GenBank/DDBJ databases">
        <authorList>
            <person name="Webb A."/>
        </authorList>
    </citation>
    <scope>NUCLEOTIDE SEQUENCE</scope>
    <source>
        <strain evidence="9">Hp1</strain>
    </source>
</reference>
<dbReference type="InterPro" id="IPR036869">
    <property type="entry name" value="J_dom_sf"/>
</dbReference>
<dbReference type="GO" id="GO:0016020">
    <property type="term" value="C:membrane"/>
    <property type="evidence" value="ECO:0007669"/>
    <property type="project" value="UniProtKB-SubCell"/>
</dbReference>
<evidence type="ECO:0000313" key="10">
    <source>
        <dbReference type="Proteomes" id="UP001162031"/>
    </source>
</evidence>
<dbReference type="PROSITE" id="PS50076">
    <property type="entry name" value="DNAJ_2"/>
    <property type="match status" value="1"/>
</dbReference>
<comment type="caution">
    <text evidence="9">The sequence shown here is derived from an EMBL/GenBank/DDBJ whole genome shotgun (WGS) entry which is preliminary data.</text>
</comment>
<dbReference type="GO" id="GO:0005737">
    <property type="term" value="C:cytoplasm"/>
    <property type="evidence" value="ECO:0007669"/>
    <property type="project" value="UniProtKB-ARBA"/>
</dbReference>
<accession>A0AAV0UWK2</accession>
<evidence type="ECO:0000256" key="4">
    <source>
        <dbReference type="ARBA" id="ARBA00023186"/>
    </source>
</evidence>
<gene>
    <name evidence="9" type="ORF">HBR001_LOCUS8413</name>
</gene>
<keyword evidence="4" id="KW-0143">Chaperone</keyword>
<evidence type="ECO:0000313" key="9">
    <source>
        <dbReference type="EMBL" id="CAI5741239.1"/>
    </source>
</evidence>
<feature type="transmembrane region" description="Helical" evidence="7">
    <location>
        <begin position="113"/>
        <end position="133"/>
    </location>
</feature>
<dbReference type="Pfam" id="PF00226">
    <property type="entry name" value="DnaJ"/>
    <property type="match status" value="1"/>
</dbReference>